<proteinExistence type="predicted"/>
<gene>
    <name evidence="2" type="ORF">ACFP0N_13940</name>
</gene>
<reference evidence="3" key="1">
    <citation type="journal article" date="2019" name="Int. J. Syst. Evol. Microbiol.">
        <title>The Global Catalogue of Microorganisms (GCM) 10K type strain sequencing project: providing services to taxonomists for standard genome sequencing and annotation.</title>
        <authorList>
            <consortium name="The Broad Institute Genomics Platform"/>
            <consortium name="The Broad Institute Genome Sequencing Center for Infectious Disease"/>
            <person name="Wu L."/>
            <person name="Ma J."/>
        </authorList>
    </citation>
    <scope>NUCLEOTIDE SEQUENCE [LARGE SCALE GENOMIC DNA]</scope>
    <source>
        <strain evidence="3">CGMCC 4.1469</strain>
    </source>
</reference>
<feature type="compositionally biased region" description="Basic and acidic residues" evidence="1">
    <location>
        <begin position="1"/>
        <end position="17"/>
    </location>
</feature>
<dbReference type="Proteomes" id="UP001596067">
    <property type="component" value="Unassembled WGS sequence"/>
</dbReference>
<feature type="region of interest" description="Disordered" evidence="1">
    <location>
        <begin position="1"/>
        <end position="33"/>
    </location>
</feature>
<keyword evidence="3" id="KW-1185">Reference proteome</keyword>
<dbReference type="EMBL" id="JBHSOD010000014">
    <property type="protein sequence ID" value="MFC5886069.1"/>
    <property type="molecule type" value="Genomic_DNA"/>
</dbReference>
<sequence>MTRERERESGGRRDDLRGGGARPAEPWGRDDGFAEQEDFARRALAAADFPVYGVAGGVAPDGDALAAFETSDGLLCWVEVQSGDWACADGPYVTVRTYRPGAERFGALPDLEDVVEDERDRVYEQLGVDEGDCPGRVRALREWITVDGEPQAVEVHEDRRERWARPDAPLPDVCPQPGAGPVWAGRLRVGGLTVTVCARGVRPGGLDLAPVAETERYLVGRTALLRSLAARRGRYVPVEERELAPVTGLEAHRAVIEHSIAESAAIEAQVRAGRTPRLPRDLRGETGALRWEAAVRQQMRLASESRTEAVAAVTAMVDHLDRLARQVPWAVGTPDGVAAVEEVIRHTVFASEVPSLPAQRAWAQVWRDRSRAEGEHWEEHRLAEQLWLAAWEQWRVARAGR</sequence>
<accession>A0ABW1EYU4</accession>
<dbReference type="RefSeq" id="WP_313765949.1">
    <property type="nucleotide sequence ID" value="NZ_BAAAVH010000012.1"/>
</dbReference>
<name>A0ABW1EYU4_9ACTN</name>
<evidence type="ECO:0000313" key="3">
    <source>
        <dbReference type="Proteomes" id="UP001596067"/>
    </source>
</evidence>
<evidence type="ECO:0000313" key="2">
    <source>
        <dbReference type="EMBL" id="MFC5886069.1"/>
    </source>
</evidence>
<protein>
    <submittedName>
        <fullName evidence="2">Uncharacterized protein</fullName>
    </submittedName>
</protein>
<evidence type="ECO:0000256" key="1">
    <source>
        <dbReference type="SAM" id="MobiDB-lite"/>
    </source>
</evidence>
<organism evidence="2 3">
    <name type="scientific">Kitasatospora aburaviensis</name>
    <dbReference type="NCBI Taxonomy" id="67265"/>
    <lineage>
        <taxon>Bacteria</taxon>
        <taxon>Bacillati</taxon>
        <taxon>Actinomycetota</taxon>
        <taxon>Actinomycetes</taxon>
        <taxon>Kitasatosporales</taxon>
        <taxon>Streptomycetaceae</taxon>
        <taxon>Kitasatospora</taxon>
    </lineage>
</organism>
<comment type="caution">
    <text evidence="2">The sequence shown here is derived from an EMBL/GenBank/DDBJ whole genome shotgun (WGS) entry which is preliminary data.</text>
</comment>